<comment type="catalytic activity">
    <reaction evidence="13">
        <text>N(4)-{beta-D-GlcNAc-(1-&gt;2)-[beta-D-GlcNAc-(1-&gt;4)]-alpha-D-Man-(1-&gt;3)-[beta-D-GlcNAc-(1-&gt;2)-alpha-D-Man-(1-&gt;6)]-beta-D-Man-(1-&gt;4)-beta-D-GlcNAc-(1-&gt;4)-beta-D-GlcNAc}-L-asparaginyl-[protein] + UDP-N-acetyl-alpha-D-glucosamine = N(4)-{beta-D-GlcNAc-(1-&gt;2)-[beta-D-GlcNAc-(1-&gt;4)]-alpha-D-Man-(1-&gt;3)-[beta-D-GlcNAc-(1-&gt;2)-[beta-D-GlcNAc-(1-&gt;6)]-alpha-D-Man-(1-&gt;6)]-beta-D-Man-(1-&gt;4)-beta-D-GlcNAc-(1-&gt;4)-beta-D-GlcNAc}-L-asparaginyl-[protein] + UDP + H(+)</text>
        <dbReference type="Rhea" id="RHEA:16921"/>
        <dbReference type="Rhea" id="RHEA-COMP:14374"/>
        <dbReference type="Rhea" id="RHEA-COMP:14377"/>
        <dbReference type="ChEBI" id="CHEBI:15378"/>
        <dbReference type="ChEBI" id="CHEBI:57705"/>
        <dbReference type="ChEBI" id="CHEBI:58223"/>
        <dbReference type="ChEBI" id="CHEBI:139507"/>
        <dbReference type="ChEBI" id="CHEBI:139510"/>
        <dbReference type="EC" id="2.4.1.155"/>
    </reaction>
</comment>
<evidence type="ECO:0000256" key="9">
    <source>
        <dbReference type="ARBA" id="ARBA00022989"/>
    </source>
</evidence>
<keyword evidence="10" id="KW-0333">Golgi apparatus</keyword>
<dbReference type="PANTHER" id="PTHR15075:SF2">
    <property type="entry name" value="ALPHA-1,6-MANNOSYLGLYCOPROTEIN 6-BETA-N-ACETYLGLUCOSAMINYLTRANSFERASE"/>
    <property type="match status" value="1"/>
</dbReference>
<dbReference type="OrthoDB" id="5953041at2759"/>
<dbReference type="GO" id="GO:0006487">
    <property type="term" value="P:protein N-linked glycosylation"/>
    <property type="evidence" value="ECO:0007669"/>
    <property type="project" value="TreeGrafter"/>
</dbReference>
<accession>A0A9X0CR22</accession>
<evidence type="ECO:0000313" key="16">
    <source>
        <dbReference type="Proteomes" id="UP001163046"/>
    </source>
</evidence>
<evidence type="ECO:0000256" key="1">
    <source>
        <dbReference type="ARBA" id="ARBA00004323"/>
    </source>
</evidence>
<dbReference type="Pfam" id="PF15024">
    <property type="entry name" value="Glyco_transf_18"/>
    <property type="match status" value="1"/>
</dbReference>
<dbReference type="PANTHER" id="PTHR15075">
    <property type="entry name" value="ALPHA-MANNOSIDE BETA-1,6-N-ACETYLGLUCOSAMINYLTRANSFERASE"/>
    <property type="match status" value="1"/>
</dbReference>
<evidence type="ECO:0000256" key="11">
    <source>
        <dbReference type="ARBA" id="ARBA00023136"/>
    </source>
</evidence>
<gene>
    <name evidence="15" type="primary">MGAT5_3</name>
    <name evidence="15" type="ORF">OS493_016828</name>
</gene>
<keyword evidence="7" id="KW-0812">Transmembrane</keyword>
<keyword evidence="12" id="KW-0325">Glycoprotein</keyword>
<dbReference type="EMBL" id="MU826834">
    <property type="protein sequence ID" value="KAJ7372897.1"/>
    <property type="molecule type" value="Genomic_DNA"/>
</dbReference>
<comment type="pathway">
    <text evidence="2">Protein modification; protein glycosylation.</text>
</comment>
<evidence type="ECO:0000256" key="13">
    <source>
        <dbReference type="ARBA" id="ARBA00048243"/>
    </source>
</evidence>
<evidence type="ECO:0000256" key="7">
    <source>
        <dbReference type="ARBA" id="ARBA00022692"/>
    </source>
</evidence>
<proteinExistence type="inferred from homology"/>
<dbReference type="GO" id="GO:0000139">
    <property type="term" value="C:Golgi membrane"/>
    <property type="evidence" value="ECO:0007669"/>
    <property type="project" value="UniProtKB-SubCell"/>
</dbReference>
<keyword evidence="9" id="KW-1133">Transmembrane helix</keyword>
<comment type="caution">
    <text evidence="15">The sequence shown here is derived from an EMBL/GenBank/DDBJ whole genome shotgun (WGS) entry which is preliminary data.</text>
</comment>
<evidence type="ECO:0000313" key="15">
    <source>
        <dbReference type="EMBL" id="KAJ7372897.1"/>
    </source>
</evidence>
<dbReference type="GO" id="GO:0030144">
    <property type="term" value="F:alpha-1,6-mannosylglycoprotein 6-beta-N-acetylglucosaminyltransferase activity"/>
    <property type="evidence" value="ECO:0007669"/>
    <property type="project" value="UniProtKB-EC"/>
</dbReference>
<name>A0A9X0CR22_9CNID</name>
<evidence type="ECO:0000256" key="8">
    <source>
        <dbReference type="ARBA" id="ARBA00022968"/>
    </source>
</evidence>
<sequence>MCSLVIYLSEVESWCPRFPWRKYMKKKERRREKAVMQNNPDQLLFMLNSIPGSQPIRSRISNMWPYWKDGFHYMQTNKGNIDTRNKKKILVFIGELMDATTNMSNLTDDLLQWSDLLASLCVLGHDVTIKTDRVELLSLLSDGSQFTHRGCDKGDSGYDLIYIDILGLQQLVISAPDPATRSLIWSKYSCRLRVMTPFGMDAEFNYRDYTGPVMGERSQQGNWNLKLKQFLSKYPLSVDNSFLGFALKSTRNETTPQKTSMAFVHGKPSEFNAHKSYLKAIYKHTRIHTALSTGGVKIDLPFIVNHGNINLTSIRRLLRKSKVHLGRLLSIFNPYLKPAFLSK</sequence>
<comment type="subcellular location">
    <subcellularLocation>
        <location evidence="1">Golgi apparatus membrane</location>
        <topology evidence="1">Single-pass type II membrane protein</topology>
    </subcellularLocation>
</comment>
<evidence type="ECO:0000256" key="5">
    <source>
        <dbReference type="ARBA" id="ARBA00022676"/>
    </source>
</evidence>
<evidence type="ECO:0000256" key="3">
    <source>
        <dbReference type="ARBA" id="ARBA00007477"/>
    </source>
</evidence>
<keyword evidence="6 15" id="KW-0808">Transferase</keyword>
<keyword evidence="8" id="KW-0735">Signal-anchor</keyword>
<evidence type="ECO:0000256" key="4">
    <source>
        <dbReference type="ARBA" id="ARBA00012671"/>
    </source>
</evidence>
<reference evidence="15" key="1">
    <citation type="submission" date="2023-01" db="EMBL/GenBank/DDBJ databases">
        <title>Genome assembly of the deep-sea coral Lophelia pertusa.</title>
        <authorList>
            <person name="Herrera S."/>
            <person name="Cordes E."/>
        </authorList>
    </citation>
    <scope>NUCLEOTIDE SEQUENCE</scope>
    <source>
        <strain evidence="15">USNM1676648</strain>
        <tissue evidence="15">Polyp</tissue>
    </source>
</reference>
<keyword evidence="11" id="KW-0472">Membrane</keyword>
<evidence type="ECO:0000256" key="6">
    <source>
        <dbReference type="ARBA" id="ARBA00022679"/>
    </source>
</evidence>
<feature type="domain" description="Glycosyltransferase family 18 catalytic" evidence="14">
    <location>
        <begin position="1"/>
        <end position="326"/>
    </location>
</feature>
<evidence type="ECO:0000256" key="12">
    <source>
        <dbReference type="ARBA" id="ARBA00023180"/>
    </source>
</evidence>
<organism evidence="15 16">
    <name type="scientific">Desmophyllum pertusum</name>
    <dbReference type="NCBI Taxonomy" id="174260"/>
    <lineage>
        <taxon>Eukaryota</taxon>
        <taxon>Metazoa</taxon>
        <taxon>Cnidaria</taxon>
        <taxon>Anthozoa</taxon>
        <taxon>Hexacorallia</taxon>
        <taxon>Scleractinia</taxon>
        <taxon>Caryophylliina</taxon>
        <taxon>Caryophylliidae</taxon>
        <taxon>Desmophyllum</taxon>
    </lineage>
</organism>
<evidence type="ECO:0000256" key="2">
    <source>
        <dbReference type="ARBA" id="ARBA00004922"/>
    </source>
</evidence>
<protein>
    <recommendedName>
        <fullName evidence="4">alpha-1,6-mannosyl-glycoprotein 6-beta-N-acetylglucosaminyltransferase</fullName>
        <ecNumber evidence="4">2.4.1.155</ecNumber>
    </recommendedName>
</protein>
<keyword evidence="16" id="KW-1185">Reference proteome</keyword>
<dbReference type="Proteomes" id="UP001163046">
    <property type="component" value="Unassembled WGS sequence"/>
</dbReference>
<evidence type="ECO:0000259" key="14">
    <source>
        <dbReference type="Pfam" id="PF15024"/>
    </source>
</evidence>
<dbReference type="InterPro" id="IPR052105">
    <property type="entry name" value="MGAT5_Glycosyltransferase"/>
</dbReference>
<evidence type="ECO:0000256" key="10">
    <source>
        <dbReference type="ARBA" id="ARBA00023034"/>
    </source>
</evidence>
<dbReference type="AlphaFoldDB" id="A0A9X0CR22"/>
<dbReference type="InterPro" id="IPR026116">
    <property type="entry name" value="GT18_cat"/>
</dbReference>
<comment type="similarity">
    <text evidence="3">Belongs to the glycosyltransferase 18 family.</text>
</comment>
<dbReference type="EC" id="2.4.1.155" evidence="4"/>
<keyword evidence="5 15" id="KW-0328">Glycosyltransferase</keyword>